<gene>
    <name evidence="2" type="ORF">QQ91_0019980</name>
</gene>
<dbReference type="InterPro" id="IPR049996">
    <property type="entry name" value="Slr7037-like"/>
</dbReference>
<accession>A0ABD4T9J0</accession>
<dbReference type="NCBIfam" id="NF042913">
    <property type="entry name" value="CyRepA1"/>
    <property type="match status" value="1"/>
</dbReference>
<name>A0ABD4T9J0_9CYAN</name>
<proteinExistence type="predicted"/>
<evidence type="ECO:0000313" key="3">
    <source>
        <dbReference type="Proteomes" id="UP000031561"/>
    </source>
</evidence>
<dbReference type="InterPro" id="IPR024385">
    <property type="entry name" value="DUF3854"/>
</dbReference>
<dbReference type="RefSeq" id="WP_166283464.1">
    <property type="nucleotide sequence ID" value="NZ_JTHE03000112.1"/>
</dbReference>
<sequence>MSVLIQEETLNSEHFLELSVESGINPELIALNFQSMSGDRVYDSLCSSPNIKRLNTGRLPQWVMTLMEQPEQGGWWCSGLDPLDDWKDMWWGCFKPDTPRLEKPKGFDPDAKPKAIKYEHPLKTKTRAFFLRVPDSIWEAIAQRHGLIIRDSDRELGFWQWVWEHPSIPVLVTEGVKKAACLLSNGYAAIALPGISMGYRAIKNESGTVLRRELIPELQHFATLGREFIFCFDHETKQKTIQSVNTNLGITASLLTKSASQVKVIQLPGPQKGVDDFIVAQGAEAFDACYQQAISVDEWQSHQPHLLTYTPTVVVNQRYLGELDLPNSGLALIKSPKGTGKTTALEKRIDDATQEGRRCLVISHRIQLGRGICAKLGINYIDEVRESETGGMFGYGLCIDSLHPDSQARFNPHDWKGAIIVLDEVEQVLWHVLNSSTCYHTRVAILKTLKTLIEVVIKSEGLIIAQDADLSDLSVDYLLALANTKLDPWLLVNQYKPENGWDVYFYETPDPSPVVGKILSLLQDDKRCYVALDAQKAKSRWGSKNLESYLAKKFPEKKILRIDSETVCDPESAAYGIIDHLNEDLLNYDIVIATPSLGTGVSIDVKGHFHAVFGIYQGAIPSTEIRQAIARVREEVPRYVWAKTFSACKVGNGSLHYRNLLKSVQQFVKRTIVMLKDVDFNVDAASDPISLRTWAKMAARVNGSMQRYRESLRAGLIEEGHTLYSMGTDPNPDGSKKIKQDITEERDTNRQSEAQAIADAPEIDPIEAARLKDKRAKTDEERRMYAKHDLQTRYGIDVTAELKLKHDDGWYRKLQLHYFLTHDPQQVRDRDKTHLSGHIERGGGQICLQDMRLLTGKVEALKIFKIETFMDPDRLLRKTDEDLIAFQNLAFQYRNDIKTVLGFRVSDNANPIQVLGMFLNSLGLKLECVKREVLKDGSRQRVYRYLLPHDGREQVFAFWKEQAERPQADITDQTNAASGQMAA</sequence>
<dbReference type="InterPro" id="IPR027417">
    <property type="entry name" value="P-loop_NTPase"/>
</dbReference>
<organism evidence="2 3">
    <name type="scientific">Lyngbya confervoides BDU141951</name>
    <dbReference type="NCBI Taxonomy" id="1574623"/>
    <lineage>
        <taxon>Bacteria</taxon>
        <taxon>Bacillati</taxon>
        <taxon>Cyanobacteriota</taxon>
        <taxon>Cyanophyceae</taxon>
        <taxon>Oscillatoriophycideae</taxon>
        <taxon>Oscillatoriales</taxon>
        <taxon>Microcoleaceae</taxon>
        <taxon>Lyngbya</taxon>
    </lineage>
</organism>
<evidence type="ECO:0000259" key="1">
    <source>
        <dbReference type="Pfam" id="PF12965"/>
    </source>
</evidence>
<dbReference type="PANTHER" id="PTHR34985">
    <property type="entry name" value="SLR0554 PROTEIN"/>
    <property type="match status" value="1"/>
</dbReference>
<comment type="caution">
    <text evidence="2">The sequence shown here is derived from an EMBL/GenBank/DDBJ whole genome shotgun (WGS) entry which is preliminary data.</text>
</comment>
<reference evidence="2 3" key="1">
    <citation type="journal article" date="2015" name="Genome Announc.">
        <title>Draft Genome Sequence of Filamentous Marine Cyanobacterium Lyngbya confervoides Strain BDU141951.</title>
        <authorList>
            <person name="Chandrababunaidu M.M."/>
            <person name="Sen D."/>
            <person name="Tripathy S."/>
        </authorList>
    </citation>
    <scope>NUCLEOTIDE SEQUENCE [LARGE SCALE GENOMIC DNA]</scope>
    <source>
        <strain evidence="2 3">BDU141951</strain>
    </source>
</reference>
<protein>
    <submittedName>
        <fullName evidence="2">DUF3854 domain-containing protein</fullName>
    </submittedName>
</protein>
<dbReference type="PANTHER" id="PTHR34985:SF1">
    <property type="entry name" value="SLR0554 PROTEIN"/>
    <property type="match status" value="1"/>
</dbReference>
<dbReference type="EMBL" id="JTHE03000112">
    <property type="protein sequence ID" value="MCM1985103.1"/>
    <property type="molecule type" value="Genomic_DNA"/>
</dbReference>
<dbReference type="SUPFAM" id="SSF52540">
    <property type="entry name" value="P-loop containing nucleoside triphosphate hydrolases"/>
    <property type="match status" value="1"/>
</dbReference>
<keyword evidence="3" id="KW-1185">Reference proteome</keyword>
<feature type="domain" description="DUF3854" evidence="1">
    <location>
        <begin position="158"/>
        <end position="285"/>
    </location>
</feature>
<dbReference type="AlphaFoldDB" id="A0ABD4T9J0"/>
<evidence type="ECO:0000313" key="2">
    <source>
        <dbReference type="EMBL" id="MCM1985103.1"/>
    </source>
</evidence>
<dbReference type="Proteomes" id="UP000031561">
    <property type="component" value="Unassembled WGS sequence"/>
</dbReference>
<dbReference type="Pfam" id="PF12965">
    <property type="entry name" value="DUF3854"/>
    <property type="match status" value="1"/>
</dbReference>